<organism evidence="12 13">
    <name type="scientific">Alkalicoccus saliphilus</name>
    <dbReference type="NCBI Taxonomy" id="200989"/>
    <lineage>
        <taxon>Bacteria</taxon>
        <taxon>Bacillati</taxon>
        <taxon>Bacillota</taxon>
        <taxon>Bacilli</taxon>
        <taxon>Bacillales</taxon>
        <taxon>Bacillaceae</taxon>
        <taxon>Alkalicoccus</taxon>
    </lineage>
</organism>
<dbReference type="GO" id="GO:0004564">
    <property type="term" value="F:beta-fructofuranosidase activity"/>
    <property type="evidence" value="ECO:0007669"/>
    <property type="project" value="UniProtKB-EC"/>
</dbReference>
<feature type="domain" description="Glycosyl hydrolase family 32 C-terminal" evidence="11">
    <location>
        <begin position="347"/>
        <end position="474"/>
    </location>
</feature>
<evidence type="ECO:0000256" key="8">
    <source>
        <dbReference type="RuleBase" id="RU362110"/>
    </source>
</evidence>
<evidence type="ECO:0000259" key="10">
    <source>
        <dbReference type="Pfam" id="PF00251"/>
    </source>
</evidence>
<dbReference type="InterPro" id="IPR013189">
    <property type="entry name" value="Glyco_hydro_32_C"/>
</dbReference>
<comment type="function">
    <text evidence="9">Enables the bacterium to metabolize sucrose as a sole carbon source.</text>
</comment>
<reference evidence="12 13" key="1">
    <citation type="submission" date="2018-03" db="EMBL/GenBank/DDBJ databases">
        <title>Alkalicoccus saliphilus sp. nov., isolated from a mineral pool.</title>
        <authorList>
            <person name="Zhao B."/>
        </authorList>
    </citation>
    <scope>NUCLEOTIDE SEQUENCE [LARGE SCALE GENOMIC DNA]</scope>
    <source>
        <strain evidence="12 13">6AG</strain>
    </source>
</reference>
<dbReference type="InterPro" id="IPR013320">
    <property type="entry name" value="ConA-like_dom_sf"/>
</dbReference>
<dbReference type="InterPro" id="IPR023296">
    <property type="entry name" value="Glyco_hydro_beta-prop_sf"/>
</dbReference>
<evidence type="ECO:0000256" key="5">
    <source>
        <dbReference type="ARBA" id="ARBA00022801"/>
    </source>
</evidence>
<keyword evidence="9" id="KW-0119">Carbohydrate metabolism</keyword>
<evidence type="ECO:0000256" key="9">
    <source>
        <dbReference type="RuleBase" id="RU365015"/>
    </source>
</evidence>
<dbReference type="Pfam" id="PF00251">
    <property type="entry name" value="Glyco_hydro_32N"/>
    <property type="match status" value="1"/>
</dbReference>
<proteinExistence type="inferred from homology"/>
<evidence type="ECO:0000256" key="1">
    <source>
        <dbReference type="ARBA" id="ARBA00004914"/>
    </source>
</evidence>
<evidence type="ECO:0000256" key="4">
    <source>
        <dbReference type="ARBA" id="ARBA00019623"/>
    </source>
</evidence>
<keyword evidence="5 8" id="KW-0378">Hydrolase</keyword>
<gene>
    <name evidence="12" type="ORF">C6Y45_16420</name>
</gene>
<evidence type="ECO:0000259" key="11">
    <source>
        <dbReference type="Pfam" id="PF08244"/>
    </source>
</evidence>
<evidence type="ECO:0000256" key="2">
    <source>
        <dbReference type="ARBA" id="ARBA00009902"/>
    </source>
</evidence>
<comment type="similarity">
    <text evidence="2 8">Belongs to the glycosyl hydrolase 32 family.</text>
</comment>
<dbReference type="InterPro" id="IPR018053">
    <property type="entry name" value="Glyco_hydro_32_AS"/>
</dbReference>
<sequence>MTEREKELHAEAWKEAEKLKNTVEKDPYRQQYHLMPPSGLLNDPNGWIQWQGTYHLFFQWNPYRPDHQHKFWGHYTSADLVGWQLEPIALAPSEWYEKNGCYSGSSIDLNGKLALLYTGNVKDENNNRESYQCLAVSENGIDFEKKGPVVDELPEGYTAHFRDPKVWKENGSYYFVIGAQTENLEGEVLLYRSEDFHTWECLGPIAGAQRNGLGRFGYMWECPDYFRLGSTDVLIVSPQGLDREEMKYENTYQAGYFLGNADLQKVDFQHGEFHELDEGFEFYAPQTTEDEHGRRILIGWMGVPDSDEEYQPTVKEGWVHCMTIPRELHSDGTIITQSPVKELEELREGTPLEMRIALSFGAEAVVTPASEIILDTKEAGDFQLKLRDEAELSYNGADQILTLSRPRFRDGEKETRKCRVDRLEELRLYLDSSSLEVFINQGEKVMTARYFPEQHANTVKVSGADGSLTWKSWELKS</sequence>
<dbReference type="SUPFAM" id="SSF49899">
    <property type="entry name" value="Concanavalin A-like lectins/glucanases"/>
    <property type="match status" value="1"/>
</dbReference>
<evidence type="ECO:0000313" key="12">
    <source>
        <dbReference type="EMBL" id="PTL37459.1"/>
    </source>
</evidence>
<dbReference type="GO" id="GO:0005985">
    <property type="term" value="P:sucrose metabolic process"/>
    <property type="evidence" value="ECO:0007669"/>
    <property type="project" value="UniProtKB-UniPathway"/>
</dbReference>
<dbReference type="InterPro" id="IPR051214">
    <property type="entry name" value="GH32_Enzymes"/>
</dbReference>
<comment type="subcellular location">
    <subcellularLocation>
        <location evidence="9">Cytoplasm</location>
    </subcellularLocation>
</comment>
<keyword evidence="9" id="KW-0963">Cytoplasm</keyword>
<dbReference type="InterPro" id="IPR013148">
    <property type="entry name" value="Glyco_hydro_32_N"/>
</dbReference>
<dbReference type="Pfam" id="PF08244">
    <property type="entry name" value="Glyco_hydro_32C"/>
    <property type="match status" value="1"/>
</dbReference>
<dbReference type="UniPathway" id="UPA00238"/>
<dbReference type="RefSeq" id="WP_107586310.1">
    <property type="nucleotide sequence ID" value="NZ_PZJJ01000050.1"/>
</dbReference>
<keyword evidence="6 8" id="KW-0326">Glycosidase</keyword>
<dbReference type="AlphaFoldDB" id="A0A2T4U234"/>
<dbReference type="SUPFAM" id="SSF75005">
    <property type="entry name" value="Arabinanase/levansucrase/invertase"/>
    <property type="match status" value="1"/>
</dbReference>
<dbReference type="Proteomes" id="UP000240509">
    <property type="component" value="Unassembled WGS sequence"/>
</dbReference>
<feature type="domain" description="Glycosyl hydrolase family 32 N-terminal" evidence="10">
    <location>
        <begin position="33"/>
        <end position="339"/>
    </location>
</feature>
<dbReference type="Gene3D" id="2.60.120.560">
    <property type="entry name" value="Exo-inulinase, domain 1"/>
    <property type="match status" value="1"/>
</dbReference>
<dbReference type="Gene3D" id="2.115.10.20">
    <property type="entry name" value="Glycosyl hydrolase domain, family 43"/>
    <property type="match status" value="1"/>
</dbReference>
<dbReference type="OrthoDB" id="9759709at2"/>
<dbReference type="InterPro" id="IPR001362">
    <property type="entry name" value="Glyco_hydro_32"/>
</dbReference>
<protein>
    <recommendedName>
        <fullName evidence="4 8">Sucrose-6-phosphate hydrolase</fullName>
        <ecNumber evidence="3 8">3.2.1.26</ecNumber>
    </recommendedName>
    <alternativeName>
        <fullName evidence="7 9">Invertase</fullName>
    </alternativeName>
</protein>
<dbReference type="EC" id="3.2.1.26" evidence="3 8"/>
<dbReference type="NCBIfam" id="TIGR01322">
    <property type="entry name" value="scrB_fam"/>
    <property type="match status" value="1"/>
</dbReference>
<dbReference type="PROSITE" id="PS00609">
    <property type="entry name" value="GLYCOSYL_HYDROL_F32"/>
    <property type="match status" value="1"/>
</dbReference>
<dbReference type="CDD" id="cd18623">
    <property type="entry name" value="GH32_ScrB-like"/>
    <property type="match status" value="1"/>
</dbReference>
<evidence type="ECO:0000256" key="6">
    <source>
        <dbReference type="ARBA" id="ARBA00023295"/>
    </source>
</evidence>
<dbReference type="PANTHER" id="PTHR43101">
    <property type="entry name" value="BETA-FRUCTOSIDASE"/>
    <property type="match status" value="1"/>
</dbReference>
<keyword evidence="13" id="KW-1185">Reference proteome</keyword>
<name>A0A2T4U234_9BACI</name>
<accession>A0A2T4U234</accession>
<dbReference type="GO" id="GO:0005737">
    <property type="term" value="C:cytoplasm"/>
    <property type="evidence" value="ECO:0007669"/>
    <property type="project" value="UniProtKB-SubCell"/>
</dbReference>
<dbReference type="EMBL" id="PZJJ01000050">
    <property type="protein sequence ID" value="PTL37459.1"/>
    <property type="molecule type" value="Genomic_DNA"/>
</dbReference>
<evidence type="ECO:0000256" key="3">
    <source>
        <dbReference type="ARBA" id="ARBA00012758"/>
    </source>
</evidence>
<dbReference type="SMART" id="SM00640">
    <property type="entry name" value="Glyco_32"/>
    <property type="match status" value="1"/>
</dbReference>
<comment type="pathway">
    <text evidence="1 9">Glycan biosynthesis; sucrose metabolism.</text>
</comment>
<dbReference type="PANTHER" id="PTHR43101:SF1">
    <property type="entry name" value="BETA-FRUCTOSIDASE"/>
    <property type="match status" value="1"/>
</dbReference>
<comment type="catalytic activity">
    <reaction evidence="8">
        <text>Hydrolysis of terminal non-reducing beta-D-fructofuranoside residues in beta-D-fructofuranosides.</text>
        <dbReference type="EC" id="3.2.1.26"/>
    </reaction>
</comment>
<evidence type="ECO:0000256" key="7">
    <source>
        <dbReference type="ARBA" id="ARBA00033367"/>
    </source>
</evidence>
<comment type="caution">
    <text evidence="12">The sequence shown here is derived from an EMBL/GenBank/DDBJ whole genome shotgun (WGS) entry which is preliminary data.</text>
</comment>
<evidence type="ECO:0000313" key="13">
    <source>
        <dbReference type="Proteomes" id="UP000240509"/>
    </source>
</evidence>
<dbReference type="InterPro" id="IPR006232">
    <property type="entry name" value="Suc6P_hydrolase"/>
</dbReference>